<proteinExistence type="predicted"/>
<dbReference type="EMBL" id="JAVDQI010000005">
    <property type="protein sequence ID" value="MDR6223082.1"/>
    <property type="molecule type" value="Genomic_DNA"/>
</dbReference>
<feature type="transmembrane region" description="Helical" evidence="1">
    <location>
        <begin position="12"/>
        <end position="31"/>
    </location>
</feature>
<keyword evidence="1" id="KW-0472">Membrane</keyword>
<feature type="transmembrane region" description="Helical" evidence="1">
    <location>
        <begin position="37"/>
        <end position="59"/>
    </location>
</feature>
<gene>
    <name evidence="2" type="ORF">J2750_001544</name>
</gene>
<evidence type="ECO:0000256" key="1">
    <source>
        <dbReference type="SAM" id="Phobius"/>
    </source>
</evidence>
<dbReference type="RefSeq" id="WP_270095932.1">
    <property type="nucleotide sequence ID" value="NZ_JAQFFK010000003.1"/>
</dbReference>
<keyword evidence="1" id="KW-0812">Transmembrane</keyword>
<keyword evidence="1" id="KW-1133">Transmembrane helix</keyword>
<name>A0AA90TZX9_9EURY</name>
<organism evidence="2 3">
    <name type="scientific">Methanococcoides alaskense</name>
    <dbReference type="NCBI Taxonomy" id="325778"/>
    <lineage>
        <taxon>Archaea</taxon>
        <taxon>Methanobacteriati</taxon>
        <taxon>Methanobacteriota</taxon>
        <taxon>Stenosarchaea group</taxon>
        <taxon>Methanomicrobia</taxon>
        <taxon>Methanosarcinales</taxon>
        <taxon>Methanosarcinaceae</taxon>
        <taxon>Methanococcoides</taxon>
    </lineage>
</organism>
<dbReference type="AlphaFoldDB" id="A0AA90TZX9"/>
<keyword evidence="3" id="KW-1185">Reference proteome</keyword>
<dbReference type="Proteomes" id="UP001185015">
    <property type="component" value="Unassembled WGS sequence"/>
</dbReference>
<comment type="caution">
    <text evidence="2">The sequence shown here is derived from an EMBL/GenBank/DDBJ whole genome shotgun (WGS) entry which is preliminary data.</text>
</comment>
<evidence type="ECO:0000313" key="3">
    <source>
        <dbReference type="Proteomes" id="UP001185015"/>
    </source>
</evidence>
<accession>A0AA90TZX9</accession>
<sequence>MIEKLYKKPTTYVVIIGLILTVYLFITLMNFADEGNLVMVLLTSVSIGIVAFFITRTLGHQKQIDIYKR</sequence>
<reference evidence="2 3" key="1">
    <citation type="submission" date="2023-07" db="EMBL/GenBank/DDBJ databases">
        <title>Genomic Encyclopedia of Type Strains, Phase IV (KMG-IV): sequencing the most valuable type-strain genomes for metagenomic binning, comparative biology and taxonomic classification.</title>
        <authorList>
            <person name="Goeker M."/>
        </authorList>
    </citation>
    <scope>NUCLEOTIDE SEQUENCE [LARGE SCALE GENOMIC DNA]</scope>
    <source>
        <strain evidence="2 3">DSM 17273</strain>
    </source>
</reference>
<protein>
    <submittedName>
        <fullName evidence="2">Ribose/xylose/arabinose/galactoside ABC-type transport system permease subunit</fullName>
    </submittedName>
</protein>
<evidence type="ECO:0000313" key="2">
    <source>
        <dbReference type="EMBL" id="MDR6223082.1"/>
    </source>
</evidence>